<dbReference type="Proteomes" id="UP000578449">
    <property type="component" value="Unassembled WGS sequence"/>
</dbReference>
<gene>
    <name evidence="1" type="ORF">HNP84_007020</name>
</gene>
<proteinExistence type="predicted"/>
<reference evidence="1 2" key="1">
    <citation type="submission" date="2020-08" db="EMBL/GenBank/DDBJ databases">
        <title>Genomic Encyclopedia of Type Strains, Phase IV (KMG-IV): sequencing the most valuable type-strain genomes for metagenomic binning, comparative biology and taxonomic classification.</title>
        <authorList>
            <person name="Goeker M."/>
        </authorList>
    </citation>
    <scope>NUCLEOTIDE SEQUENCE [LARGE SCALE GENOMIC DNA]</scope>
    <source>
        <strain evidence="1 2">DSM 45615</strain>
    </source>
</reference>
<dbReference type="AlphaFoldDB" id="A0A840PCB1"/>
<comment type="caution">
    <text evidence="1">The sequence shown here is derived from an EMBL/GenBank/DDBJ whole genome shotgun (WGS) entry which is preliminary data.</text>
</comment>
<evidence type="ECO:0000313" key="1">
    <source>
        <dbReference type="EMBL" id="MBB5137268.1"/>
    </source>
</evidence>
<organism evidence="1 2">
    <name type="scientific">Thermocatellispora tengchongensis</name>
    <dbReference type="NCBI Taxonomy" id="1073253"/>
    <lineage>
        <taxon>Bacteria</taxon>
        <taxon>Bacillati</taxon>
        <taxon>Actinomycetota</taxon>
        <taxon>Actinomycetes</taxon>
        <taxon>Streptosporangiales</taxon>
        <taxon>Streptosporangiaceae</taxon>
        <taxon>Thermocatellispora</taxon>
    </lineage>
</organism>
<dbReference type="EMBL" id="JACHGN010000017">
    <property type="protein sequence ID" value="MBB5137268.1"/>
    <property type="molecule type" value="Genomic_DNA"/>
</dbReference>
<protein>
    <submittedName>
        <fullName evidence="1">Uncharacterized protein</fullName>
    </submittedName>
</protein>
<keyword evidence="2" id="KW-1185">Reference proteome</keyword>
<accession>A0A840PCB1</accession>
<evidence type="ECO:0000313" key="2">
    <source>
        <dbReference type="Proteomes" id="UP000578449"/>
    </source>
</evidence>
<name>A0A840PCB1_9ACTN</name>
<sequence>MTFFLIKGCTDTFRQATRSGNGLRGEGMGRE</sequence>